<dbReference type="GO" id="GO:0016787">
    <property type="term" value="F:hydrolase activity"/>
    <property type="evidence" value="ECO:0007669"/>
    <property type="project" value="InterPro"/>
</dbReference>
<dbReference type="OrthoDB" id="281471at2"/>
<dbReference type="AlphaFoldDB" id="A0A2A2F9T0"/>
<dbReference type="GO" id="GO:0000160">
    <property type="term" value="P:phosphorelay signal transduction system"/>
    <property type="evidence" value="ECO:0007669"/>
    <property type="project" value="InterPro"/>
</dbReference>
<comment type="caution">
    <text evidence="5">The sequence shown here is derived from an EMBL/GenBank/DDBJ whole genome shotgun (WGS) entry which is preliminary data.</text>
</comment>
<dbReference type="Gene3D" id="3.40.1550.10">
    <property type="entry name" value="CheC-like"/>
    <property type="match status" value="1"/>
</dbReference>
<feature type="domain" description="Response regulatory" evidence="4">
    <location>
        <begin position="4"/>
        <end position="119"/>
    </location>
</feature>
<accession>A0A2A2F9T0</accession>
<dbReference type="EMBL" id="NSKD01000002">
    <property type="protein sequence ID" value="PAU81372.1"/>
    <property type="molecule type" value="Genomic_DNA"/>
</dbReference>
<dbReference type="PROSITE" id="PS50110">
    <property type="entry name" value="RESPONSE_REGULATORY"/>
    <property type="match status" value="1"/>
</dbReference>
<evidence type="ECO:0000259" key="4">
    <source>
        <dbReference type="PROSITE" id="PS50110"/>
    </source>
</evidence>
<protein>
    <submittedName>
        <fullName evidence="5">Response regulator</fullName>
    </submittedName>
</protein>
<evidence type="ECO:0000313" key="5">
    <source>
        <dbReference type="EMBL" id="PAU81372.1"/>
    </source>
</evidence>
<keyword evidence="2 3" id="KW-0597">Phosphoprotein</keyword>
<dbReference type="SUPFAM" id="SSF52172">
    <property type="entry name" value="CheY-like"/>
    <property type="match status" value="1"/>
</dbReference>
<organism evidence="5 6">
    <name type="scientific">Halovibrio salipaludis</name>
    <dbReference type="NCBI Taxonomy" id="2032626"/>
    <lineage>
        <taxon>Bacteria</taxon>
        <taxon>Pseudomonadati</taxon>
        <taxon>Pseudomonadota</taxon>
        <taxon>Gammaproteobacteria</taxon>
        <taxon>Oceanospirillales</taxon>
        <taxon>Halomonadaceae</taxon>
        <taxon>Halovibrio</taxon>
    </lineage>
</organism>
<reference evidence="5 6" key="1">
    <citation type="submission" date="2017-08" db="EMBL/GenBank/DDBJ databases">
        <title>Halovibrio sewagensis sp. nov., isolated from wastewater of high salinity.</title>
        <authorList>
            <person name="Dong X."/>
            <person name="Zhang G."/>
        </authorList>
    </citation>
    <scope>NUCLEOTIDE SEQUENCE [LARGE SCALE GENOMIC DNA]</scope>
    <source>
        <strain evidence="5 6">YL5-2</strain>
    </source>
</reference>
<dbReference type="InterPro" id="IPR011006">
    <property type="entry name" value="CheY-like_superfamily"/>
</dbReference>
<dbReference type="InterPro" id="IPR007597">
    <property type="entry name" value="CheC"/>
</dbReference>
<dbReference type="SUPFAM" id="SSF103039">
    <property type="entry name" value="CheC-like"/>
    <property type="match status" value="1"/>
</dbReference>
<dbReference type="CDD" id="cd17593">
    <property type="entry name" value="REC_CheC-like"/>
    <property type="match status" value="1"/>
</dbReference>
<dbReference type="InterPro" id="IPR001789">
    <property type="entry name" value="Sig_transdc_resp-reg_receiver"/>
</dbReference>
<dbReference type="PANTHER" id="PTHR44591">
    <property type="entry name" value="STRESS RESPONSE REGULATOR PROTEIN 1"/>
    <property type="match status" value="1"/>
</dbReference>
<sequence>MSTGVIICDDSSMARKQMARALPADWDTTLTFVEDGDACLEAIRDGRGSVVFLDLNMPGSDGYTVLEQVHREELPALVLVVSGDIQPEAYRRVLRLGALNFIRKPIDPQVLAQTLKAYGLYSPSEHQPEVEPAPAAAGSDQEVPWQDALQEIANIAMGQAGDLLARLLNVFIRLPVPRVNTLAVSELRMALNITDSTSSWSGVCQGFNGAGIAGEALLLFNNARVETLSQLLGEPEEASTRNNTEPLMDLSSIMVGAFLRGFGQQMDRQFGLSHPVVLGTHLDISDLLDGSQYTWQQILAIELTYTIESHDIECDLLLLFSEESIPPLREALSWLSDATPGVSA</sequence>
<feature type="modified residue" description="4-aspartylphosphate" evidence="3">
    <location>
        <position position="54"/>
    </location>
</feature>
<dbReference type="InterPro" id="IPR050595">
    <property type="entry name" value="Bact_response_regulator"/>
</dbReference>
<gene>
    <name evidence="5" type="ORF">CK501_07460</name>
</gene>
<dbReference type="SMART" id="SM00448">
    <property type="entry name" value="REC"/>
    <property type="match status" value="1"/>
</dbReference>
<dbReference type="CDD" id="cd17910">
    <property type="entry name" value="CheC_ClassII"/>
    <property type="match status" value="1"/>
</dbReference>
<name>A0A2A2F9T0_9GAMM</name>
<evidence type="ECO:0000256" key="2">
    <source>
        <dbReference type="ARBA" id="ARBA00022553"/>
    </source>
</evidence>
<dbReference type="Gene3D" id="3.40.50.2300">
    <property type="match status" value="1"/>
</dbReference>
<proteinExistence type="predicted"/>
<keyword evidence="1" id="KW-0145">Chemotaxis</keyword>
<dbReference type="GO" id="GO:0006935">
    <property type="term" value="P:chemotaxis"/>
    <property type="evidence" value="ECO:0007669"/>
    <property type="project" value="UniProtKB-KW"/>
</dbReference>
<dbReference type="InterPro" id="IPR028976">
    <property type="entry name" value="CheC-like_sf"/>
</dbReference>
<dbReference type="Pfam" id="PF00072">
    <property type="entry name" value="Response_reg"/>
    <property type="match status" value="1"/>
</dbReference>
<evidence type="ECO:0000256" key="1">
    <source>
        <dbReference type="ARBA" id="ARBA00022500"/>
    </source>
</evidence>
<dbReference type="Pfam" id="PF04509">
    <property type="entry name" value="CheC"/>
    <property type="match status" value="1"/>
</dbReference>
<dbReference type="RefSeq" id="WP_095617094.1">
    <property type="nucleotide sequence ID" value="NZ_NSKD01000002.1"/>
</dbReference>
<keyword evidence="6" id="KW-1185">Reference proteome</keyword>
<evidence type="ECO:0000256" key="3">
    <source>
        <dbReference type="PROSITE-ProRule" id="PRU00169"/>
    </source>
</evidence>
<dbReference type="Proteomes" id="UP000218896">
    <property type="component" value="Unassembled WGS sequence"/>
</dbReference>
<dbReference type="PANTHER" id="PTHR44591:SF24">
    <property type="entry name" value="PROTEIN-GLUTAMATE METHYLESTERASE_PROTEIN-GLUTAMINE GLUTAMINASE 1"/>
    <property type="match status" value="1"/>
</dbReference>
<evidence type="ECO:0000313" key="6">
    <source>
        <dbReference type="Proteomes" id="UP000218896"/>
    </source>
</evidence>